<dbReference type="PANTHER" id="PTHR31805">
    <property type="entry name" value="RECEPTOR-LIKE KINASE, PUTATIVE (DUF1421)-RELATED"/>
    <property type="match status" value="1"/>
</dbReference>
<accession>A0AAN8UPA1</accession>
<dbReference type="PANTHER" id="PTHR31805:SF15">
    <property type="entry name" value="DUF1421 DOMAIN-CONTAINING PROTEIN"/>
    <property type="match status" value="1"/>
</dbReference>
<protein>
    <submittedName>
        <fullName evidence="3">UBA-like domain DUF1421</fullName>
    </submittedName>
</protein>
<dbReference type="Pfam" id="PF07223">
    <property type="entry name" value="DUF1421"/>
    <property type="match status" value="1"/>
</dbReference>
<keyword evidence="4" id="KW-1185">Reference proteome</keyword>
<dbReference type="InterPro" id="IPR010820">
    <property type="entry name" value="DUF1421"/>
</dbReference>
<dbReference type="EMBL" id="JBAMMX010000020">
    <property type="protein sequence ID" value="KAK6920663.1"/>
    <property type="molecule type" value="Genomic_DNA"/>
</dbReference>
<evidence type="ECO:0000313" key="3">
    <source>
        <dbReference type="EMBL" id="KAK6920663.1"/>
    </source>
</evidence>
<name>A0AAN8UPA1_9MAGN</name>
<feature type="compositionally biased region" description="Polar residues" evidence="1">
    <location>
        <begin position="71"/>
        <end position="90"/>
    </location>
</feature>
<evidence type="ECO:0000256" key="1">
    <source>
        <dbReference type="SAM" id="MobiDB-lite"/>
    </source>
</evidence>
<evidence type="ECO:0000259" key="2">
    <source>
        <dbReference type="Pfam" id="PF07223"/>
    </source>
</evidence>
<proteinExistence type="predicted"/>
<sequence length="226" mass="25559">MIVSVIDHKMKEHAEILLQRVDSLTTRLSQLERRMCNIKTSMDDFKSSAAFNYGRTERNLKHLETMFNQNQTSPQSLDNSSQLESLSAQEDSNRDLISLTPPTREPCLPPMQTPHHEFSPPIVLHPWLQRSMSGNSSCFGNSNKDQSRSMFDGSTHFRLPIVRLLPEALPTDSSDAQRSVAIDDIVEKAIAMGFRRDFVSSTVKKLLEDGQKVELNLVLDTLMGNE</sequence>
<dbReference type="Proteomes" id="UP001370490">
    <property type="component" value="Unassembled WGS sequence"/>
</dbReference>
<feature type="domain" description="DUF1421" evidence="2">
    <location>
        <begin position="182"/>
        <end position="224"/>
    </location>
</feature>
<feature type="region of interest" description="Disordered" evidence="1">
    <location>
        <begin position="71"/>
        <end position="94"/>
    </location>
</feature>
<evidence type="ECO:0000313" key="4">
    <source>
        <dbReference type="Proteomes" id="UP001370490"/>
    </source>
</evidence>
<gene>
    <name evidence="3" type="ORF">RJ641_014341</name>
</gene>
<comment type="caution">
    <text evidence="3">The sequence shown here is derived from an EMBL/GenBank/DDBJ whole genome shotgun (WGS) entry which is preliminary data.</text>
</comment>
<reference evidence="3 4" key="1">
    <citation type="submission" date="2023-12" db="EMBL/GenBank/DDBJ databases">
        <title>A high-quality genome assembly for Dillenia turbinata (Dilleniales).</title>
        <authorList>
            <person name="Chanderbali A."/>
        </authorList>
    </citation>
    <scope>NUCLEOTIDE SEQUENCE [LARGE SCALE GENOMIC DNA]</scope>
    <source>
        <strain evidence="3">LSX21</strain>
        <tissue evidence="3">Leaf</tissue>
    </source>
</reference>
<organism evidence="3 4">
    <name type="scientific">Dillenia turbinata</name>
    <dbReference type="NCBI Taxonomy" id="194707"/>
    <lineage>
        <taxon>Eukaryota</taxon>
        <taxon>Viridiplantae</taxon>
        <taxon>Streptophyta</taxon>
        <taxon>Embryophyta</taxon>
        <taxon>Tracheophyta</taxon>
        <taxon>Spermatophyta</taxon>
        <taxon>Magnoliopsida</taxon>
        <taxon>eudicotyledons</taxon>
        <taxon>Gunneridae</taxon>
        <taxon>Pentapetalae</taxon>
        <taxon>Dilleniales</taxon>
        <taxon>Dilleniaceae</taxon>
        <taxon>Dillenia</taxon>
    </lineage>
</organism>
<dbReference type="AlphaFoldDB" id="A0AAN8UPA1"/>